<evidence type="ECO:0000313" key="8">
    <source>
        <dbReference type="Ensembl" id="ENSGAGP00000020808.1"/>
    </source>
</evidence>
<reference evidence="9" key="1">
    <citation type="journal article" date="2017" name="PLoS ONE">
        <title>The Agassiz's desert tortoise genome provides a resource for the conservation of a threatened species.</title>
        <authorList>
            <person name="Tollis M."/>
            <person name="DeNardo D.F."/>
            <person name="Cornelius J.A."/>
            <person name="Dolby G.A."/>
            <person name="Edwards T."/>
            <person name="Henen B.T."/>
            <person name="Karl A.E."/>
            <person name="Murphy R.W."/>
            <person name="Kusumi K."/>
        </authorList>
    </citation>
    <scope>NUCLEOTIDE SEQUENCE [LARGE SCALE GENOMIC DNA]</scope>
</reference>
<dbReference type="PROSITE" id="PS00720">
    <property type="entry name" value="RASGEF"/>
    <property type="match status" value="1"/>
</dbReference>
<dbReference type="CDD" id="cd22914">
    <property type="entry name" value="HFD_SOS1_rpt1"/>
    <property type="match status" value="1"/>
</dbReference>
<dbReference type="InterPro" id="IPR011993">
    <property type="entry name" value="PH-like_dom_sf"/>
</dbReference>
<feature type="region of interest" description="Disordered" evidence="3">
    <location>
        <begin position="956"/>
        <end position="1048"/>
    </location>
</feature>
<dbReference type="PANTHER" id="PTHR23113:SF168">
    <property type="entry name" value="SON OF SEVENLESS HOMOLOG 1"/>
    <property type="match status" value="1"/>
</dbReference>
<evidence type="ECO:0000256" key="3">
    <source>
        <dbReference type="SAM" id="MobiDB-lite"/>
    </source>
</evidence>
<dbReference type="PANTHER" id="PTHR23113">
    <property type="entry name" value="GUANINE NUCLEOTIDE EXCHANGE FACTOR"/>
    <property type="match status" value="1"/>
</dbReference>
<feature type="domain" description="N-terminal Ras-GEF" evidence="7">
    <location>
        <begin position="539"/>
        <end position="683"/>
    </location>
</feature>
<feature type="compositionally biased region" description="Pro residues" evidence="3">
    <location>
        <begin position="1136"/>
        <end position="1145"/>
    </location>
</feature>
<dbReference type="SUPFAM" id="SSF47113">
    <property type="entry name" value="Histone-fold"/>
    <property type="match status" value="1"/>
</dbReference>
<evidence type="ECO:0000259" key="4">
    <source>
        <dbReference type="PROSITE" id="PS50003"/>
    </source>
</evidence>
<dbReference type="SUPFAM" id="SSF50729">
    <property type="entry name" value="PH domain-like"/>
    <property type="match status" value="1"/>
</dbReference>
<dbReference type="InterPro" id="IPR008937">
    <property type="entry name" value="Ras-like_GEF"/>
</dbReference>
<reference evidence="8" key="3">
    <citation type="submission" date="2025-09" db="UniProtKB">
        <authorList>
            <consortium name="Ensembl"/>
        </authorList>
    </citation>
    <scope>IDENTIFICATION</scope>
</reference>
<dbReference type="InterPro" id="IPR055251">
    <property type="entry name" value="SOS1_NGEF_PH"/>
</dbReference>
<dbReference type="PROSITE" id="PS50212">
    <property type="entry name" value="RASGEF_NTER"/>
    <property type="match status" value="1"/>
</dbReference>
<dbReference type="Pfam" id="PF00618">
    <property type="entry name" value="RasGEF_N"/>
    <property type="match status" value="1"/>
</dbReference>
<dbReference type="InterPro" id="IPR035899">
    <property type="entry name" value="DBL_dom_sf"/>
</dbReference>
<evidence type="ECO:0000259" key="6">
    <source>
        <dbReference type="PROSITE" id="PS50010"/>
    </source>
</evidence>
<dbReference type="SMART" id="SM00229">
    <property type="entry name" value="RasGEFN"/>
    <property type="match status" value="1"/>
</dbReference>
<dbReference type="GO" id="GO:0005886">
    <property type="term" value="C:plasma membrane"/>
    <property type="evidence" value="ECO:0007669"/>
    <property type="project" value="TreeGrafter"/>
</dbReference>
<dbReference type="PROSITE" id="PS50010">
    <property type="entry name" value="DH_2"/>
    <property type="match status" value="1"/>
</dbReference>
<dbReference type="Pfam" id="PF22697">
    <property type="entry name" value="SOS1_NGEF_PH"/>
    <property type="match status" value="1"/>
</dbReference>
<proteinExistence type="predicted"/>
<evidence type="ECO:0000259" key="7">
    <source>
        <dbReference type="PROSITE" id="PS50212"/>
    </source>
</evidence>
<sequence>MNSNQWVQEQVHPKLSSAEDALQYVEELILQLLNMLCQAQPRSFLDVEDRVQKSFPHPIDKWAIADAQSAIEKRKRRNPLSLPVEKIHPLLKEVLGYKIDHQVSVYIVAVLEYISADILKLVGNYVRNIRHYEITKQDIKVAMCADKVLMDMFHQDVEDISALTLSDEEPSTSGEQTYYDLVKSFMAEVRQYIRELNLIIKVFREPFVSNSKLFSDVENIFSRISDIHELSVKLLGHIEDTVEMTDEGSPHPLVGSCFEDLAEELAFDPYESYAQDILRPAFHDHFLSQLSKPGAAFYLQQLEEKSEDEEDKECLKQAITALLNLQSSMERICSKSLAKRRLSESACRFYSQQMKGKQLAIKKMNEIQKNIDGWEGKDIGQCCNEFIMEGTLSRVGAKHERHIFLFDGLMICCKSNHGQPRLPGASNAEYRLKEKIFMRKVQINDKDDTNEYKHAFEIILKDENSVIFAAKSAEEKNNWMAALISLQYRSTLERMLDVTMLQEEKEEQMRFPSPELYRFAEPDSEENIVFEENMQPKSGIPILKAGTVVKLIERLTYHMYADPNFVRTFLTTYRSFCKPQELLSLLIERFEIPEPEPTEADRIAMENGDQPLSAELKRFRKEYIQPVQLRVLNVCRHWVEHHFYDFERDVDLLHRLEEFIGTVRGKAMKKWVESITKIIFRKKQAQAIGPSHNITFESSPPAIEWHISKPGQPETFDLLTLHPIEIARQLTLLESDLYRAVQPSELVGSVWTKEDKEINSPNLLKMIRHTTNLTLWFEKCIVETENLEERVNVVSRIIEILQVFQELNNFNGVLEVVSAMNSSPVYRLDHTFEVGYNKKILEEAHELSEDHYKKYLAKLRSINPPCVPFFGIYLTNILKTEEGNPEFLKRHGKELINFSKRRKVAEITGEIQQYQNQPYCLRIEPDIRRFFENLNPMGNSMEKEFTDYLFNKSLEIEPRNSKPPPRFPKKYNYSLKSPGVRPSNPRPGTMRHPTPLQQEPRKISYSRIPESESESTASAPNSPRTPLTPPPASAASSTTDVCSVFDSDPSSPFHSSRFLFFKYPSGSASVSSISFTKISDETSGPPPVPPRRRPESAPITSAHLDSPPAIPPRQPTSKVYSPRYSVPERTSISDPPESPPVLPPREPVRTPDVFSSSPLHLQPPPLGRKSELGNTFFPNSPSPFTPPPPQTPSPHVARRHLPSPSLIPQDVDLHSVEGPPVPPRQSTSQHIPKLPPKTYKREHTHPSMHRDGPPLLENAHSS</sequence>
<dbReference type="SUPFAM" id="SSF48065">
    <property type="entry name" value="DBL homology domain (DH-domain)"/>
    <property type="match status" value="1"/>
</dbReference>
<dbReference type="InterPro" id="IPR036964">
    <property type="entry name" value="RASGEF_cat_dom_sf"/>
</dbReference>
<dbReference type="InterPro" id="IPR023578">
    <property type="entry name" value="Ras_GEF_dom_sf"/>
</dbReference>
<feature type="region of interest" description="Disordered" evidence="3">
    <location>
        <begin position="1076"/>
        <end position="1262"/>
    </location>
</feature>
<dbReference type="InterPro" id="IPR000219">
    <property type="entry name" value="DH_dom"/>
</dbReference>
<dbReference type="Gene3D" id="2.30.29.30">
    <property type="entry name" value="Pleckstrin-homology domain (PH domain)/Phosphotyrosine-binding domain (PTB)"/>
    <property type="match status" value="1"/>
</dbReference>
<dbReference type="CDD" id="cd06224">
    <property type="entry name" value="REM"/>
    <property type="match status" value="1"/>
</dbReference>
<dbReference type="GO" id="GO:0007265">
    <property type="term" value="P:Ras protein signal transduction"/>
    <property type="evidence" value="ECO:0007669"/>
    <property type="project" value="TreeGrafter"/>
</dbReference>
<dbReference type="SMART" id="SM00233">
    <property type="entry name" value="PH"/>
    <property type="match status" value="1"/>
</dbReference>
<name>A0A452I027_9SAUR</name>
<dbReference type="GO" id="GO:0046982">
    <property type="term" value="F:protein heterodimerization activity"/>
    <property type="evidence" value="ECO:0007669"/>
    <property type="project" value="InterPro"/>
</dbReference>
<dbReference type="Ensembl" id="ENSGAGT00000023700.1">
    <property type="protein sequence ID" value="ENSGAGP00000020808.1"/>
    <property type="gene ID" value="ENSGAGG00000014962.1"/>
</dbReference>
<feature type="compositionally biased region" description="Low complexity" evidence="3">
    <location>
        <begin position="1033"/>
        <end position="1048"/>
    </location>
</feature>
<evidence type="ECO:0000256" key="1">
    <source>
        <dbReference type="ARBA" id="ARBA00022658"/>
    </source>
</evidence>
<evidence type="ECO:0000259" key="5">
    <source>
        <dbReference type="PROSITE" id="PS50009"/>
    </source>
</evidence>
<feature type="compositionally biased region" description="Pro residues" evidence="3">
    <location>
        <begin position="1180"/>
        <end position="1192"/>
    </location>
</feature>
<dbReference type="Gene3D" id="1.10.20.10">
    <property type="entry name" value="Histone, subunit A"/>
    <property type="match status" value="1"/>
</dbReference>
<dbReference type="PROSITE" id="PS50003">
    <property type="entry name" value="PH_DOMAIN"/>
    <property type="match status" value="1"/>
</dbReference>
<dbReference type="InterPro" id="IPR019804">
    <property type="entry name" value="Ras_G-nucl-exch_fac_CS"/>
</dbReference>
<feature type="domain" description="DH" evidence="6">
    <location>
        <begin position="177"/>
        <end position="276"/>
    </location>
</feature>
<dbReference type="Gene3D" id="1.20.870.10">
    <property type="entry name" value="Son of sevenless (SoS) protein Chain: S domain 1"/>
    <property type="match status" value="1"/>
</dbReference>
<dbReference type="SMART" id="SM00147">
    <property type="entry name" value="RasGEF"/>
    <property type="match status" value="1"/>
</dbReference>
<dbReference type="InterPro" id="IPR001895">
    <property type="entry name" value="RASGEF_cat_dom"/>
</dbReference>
<dbReference type="SUPFAM" id="SSF48366">
    <property type="entry name" value="Ras GEF"/>
    <property type="match status" value="1"/>
</dbReference>
<dbReference type="GO" id="GO:0005085">
    <property type="term" value="F:guanyl-nucleotide exchange factor activity"/>
    <property type="evidence" value="ECO:0007669"/>
    <property type="project" value="UniProtKB-KW"/>
</dbReference>
<evidence type="ECO:0000313" key="9">
    <source>
        <dbReference type="Proteomes" id="UP000291020"/>
    </source>
</evidence>
<keyword evidence="9" id="KW-1185">Reference proteome</keyword>
<dbReference type="CDD" id="cd01261">
    <property type="entry name" value="PH_SOS"/>
    <property type="match status" value="1"/>
</dbReference>
<dbReference type="FunFam" id="1.10.20.10:FF:000029">
    <property type="entry name" value="son of sevenless homolog 1 isoform X1"/>
    <property type="match status" value="1"/>
</dbReference>
<feature type="domain" description="PH" evidence="4">
    <location>
        <begin position="385"/>
        <end position="488"/>
    </location>
</feature>
<dbReference type="PROSITE" id="PS50009">
    <property type="entry name" value="RASGEF_CAT"/>
    <property type="match status" value="1"/>
</dbReference>
<dbReference type="FunFam" id="2.30.29.30:FF:000068">
    <property type="entry name" value="Son of sevenless homolog 1 (Drosophila)"/>
    <property type="match status" value="1"/>
</dbReference>
<dbReference type="Pfam" id="PF00617">
    <property type="entry name" value="RasGEF"/>
    <property type="match status" value="1"/>
</dbReference>
<keyword evidence="1 2" id="KW-0344">Guanine-nucleotide releasing factor</keyword>
<dbReference type="Gene3D" id="1.20.900.10">
    <property type="entry name" value="Dbl homology (DH) domain"/>
    <property type="match status" value="1"/>
</dbReference>
<dbReference type="Pfam" id="PF00621">
    <property type="entry name" value="RhoGEF"/>
    <property type="match status" value="1"/>
</dbReference>
<dbReference type="AlphaFoldDB" id="A0A452I027"/>
<dbReference type="InterPro" id="IPR001849">
    <property type="entry name" value="PH_domain"/>
</dbReference>
<evidence type="ECO:0000256" key="2">
    <source>
        <dbReference type="PROSITE-ProRule" id="PRU00168"/>
    </source>
</evidence>
<reference evidence="8" key="2">
    <citation type="submission" date="2025-08" db="UniProtKB">
        <authorList>
            <consortium name="Ensembl"/>
        </authorList>
    </citation>
    <scope>IDENTIFICATION</scope>
</reference>
<feature type="domain" description="Ras-GEF" evidence="5">
    <location>
        <begin position="722"/>
        <end position="959"/>
    </location>
</feature>
<protein>
    <submittedName>
        <fullName evidence="8">Uncharacterized protein</fullName>
    </submittedName>
</protein>
<feature type="compositionally biased region" description="Low complexity" evidence="3">
    <location>
        <begin position="1014"/>
        <end position="1025"/>
    </location>
</feature>
<dbReference type="InterPro" id="IPR000651">
    <property type="entry name" value="Ras-like_Gua-exchang_fac_N"/>
</dbReference>
<dbReference type="Gene3D" id="1.10.840.10">
    <property type="entry name" value="Ras guanine-nucleotide exchange factors catalytic domain"/>
    <property type="match status" value="1"/>
</dbReference>
<organism evidence="8 9">
    <name type="scientific">Gopherus agassizii</name>
    <name type="common">Agassiz's desert tortoise</name>
    <dbReference type="NCBI Taxonomy" id="38772"/>
    <lineage>
        <taxon>Eukaryota</taxon>
        <taxon>Metazoa</taxon>
        <taxon>Chordata</taxon>
        <taxon>Craniata</taxon>
        <taxon>Vertebrata</taxon>
        <taxon>Euteleostomi</taxon>
        <taxon>Archelosauria</taxon>
        <taxon>Testudinata</taxon>
        <taxon>Testudines</taxon>
        <taxon>Cryptodira</taxon>
        <taxon>Durocryptodira</taxon>
        <taxon>Testudinoidea</taxon>
        <taxon>Testudinidae</taxon>
        <taxon>Gopherus</taxon>
    </lineage>
</organism>
<dbReference type="CDD" id="cd00155">
    <property type="entry name" value="RasGEF"/>
    <property type="match status" value="1"/>
</dbReference>
<dbReference type="Proteomes" id="UP000291020">
    <property type="component" value="Unassembled WGS sequence"/>
</dbReference>
<dbReference type="CDD" id="cd22915">
    <property type="entry name" value="HFD_SOS1_rpt2"/>
    <property type="match status" value="1"/>
</dbReference>
<feature type="compositionally biased region" description="Basic and acidic residues" evidence="3">
    <location>
        <begin position="1239"/>
        <end position="1252"/>
    </location>
</feature>
<dbReference type="Gene3D" id="6.10.250.3060">
    <property type="match status" value="1"/>
</dbReference>
<accession>A0A452I027</accession>
<dbReference type="SMART" id="SM00325">
    <property type="entry name" value="RhoGEF"/>
    <property type="match status" value="1"/>
</dbReference>
<dbReference type="InterPro" id="IPR009072">
    <property type="entry name" value="Histone-fold"/>
</dbReference>